<accession>A0A830C3F2</accession>
<evidence type="ECO:0000256" key="4">
    <source>
        <dbReference type="ARBA" id="ARBA00022771"/>
    </source>
</evidence>
<evidence type="ECO:0000256" key="9">
    <source>
        <dbReference type="PROSITE-ProRule" id="PRU00175"/>
    </source>
</evidence>
<dbReference type="OrthoDB" id="8062037at2759"/>
<dbReference type="PANTHER" id="PTHR46539:SF13">
    <property type="entry name" value="RING-TYPE DOMAIN-CONTAINING PROTEIN"/>
    <property type="match status" value="1"/>
</dbReference>
<dbReference type="AlphaFoldDB" id="A0A830C3F2"/>
<comment type="caution">
    <text evidence="12">The sequence shown here is derived from an EMBL/GenBank/DDBJ whole genome shotgun (WGS) entry which is preliminary data.</text>
</comment>
<feature type="domain" description="RING-type" evidence="11">
    <location>
        <begin position="81"/>
        <end position="123"/>
    </location>
</feature>
<evidence type="ECO:0000259" key="11">
    <source>
        <dbReference type="PROSITE" id="PS50089"/>
    </source>
</evidence>
<keyword evidence="2 10" id="KW-0812">Transmembrane</keyword>
<dbReference type="InterPro" id="IPR013083">
    <property type="entry name" value="Znf_RING/FYVE/PHD"/>
</dbReference>
<dbReference type="SUPFAM" id="SSF57850">
    <property type="entry name" value="RING/U-box"/>
    <property type="match status" value="1"/>
</dbReference>
<reference evidence="12" key="1">
    <citation type="submission" date="2020-07" db="EMBL/GenBank/DDBJ databases">
        <title>Ethylene signaling mediates host invasion by parasitic plants.</title>
        <authorList>
            <person name="Yoshida S."/>
        </authorList>
    </citation>
    <scope>NUCLEOTIDE SEQUENCE</scope>
    <source>
        <strain evidence="12">Okayama</strain>
    </source>
</reference>
<keyword evidence="13" id="KW-1185">Reference proteome</keyword>
<dbReference type="PANTHER" id="PTHR46539">
    <property type="entry name" value="E3 UBIQUITIN-PROTEIN LIGASE ATL42"/>
    <property type="match status" value="1"/>
</dbReference>
<evidence type="ECO:0000256" key="1">
    <source>
        <dbReference type="ARBA" id="ARBA00004370"/>
    </source>
</evidence>
<dbReference type="Pfam" id="PF13639">
    <property type="entry name" value="zf-RING_2"/>
    <property type="match status" value="1"/>
</dbReference>
<comment type="subcellular location">
    <subcellularLocation>
        <location evidence="1">Membrane</location>
    </subcellularLocation>
</comment>
<keyword evidence="5" id="KW-0862">Zinc</keyword>
<proteinExistence type="inferred from homology"/>
<name>A0A830C3F2_9LAMI</name>
<evidence type="ECO:0000256" key="5">
    <source>
        <dbReference type="ARBA" id="ARBA00022833"/>
    </source>
</evidence>
<dbReference type="SMART" id="SM00184">
    <property type="entry name" value="RING"/>
    <property type="match status" value="1"/>
</dbReference>
<dbReference type="PROSITE" id="PS50089">
    <property type="entry name" value="ZF_RING_2"/>
    <property type="match status" value="1"/>
</dbReference>
<gene>
    <name evidence="12" type="ORF">PHJA_001411400</name>
</gene>
<organism evidence="12 13">
    <name type="scientific">Phtheirospermum japonicum</name>
    <dbReference type="NCBI Taxonomy" id="374723"/>
    <lineage>
        <taxon>Eukaryota</taxon>
        <taxon>Viridiplantae</taxon>
        <taxon>Streptophyta</taxon>
        <taxon>Embryophyta</taxon>
        <taxon>Tracheophyta</taxon>
        <taxon>Spermatophyta</taxon>
        <taxon>Magnoliopsida</taxon>
        <taxon>eudicotyledons</taxon>
        <taxon>Gunneridae</taxon>
        <taxon>Pentapetalae</taxon>
        <taxon>asterids</taxon>
        <taxon>lamiids</taxon>
        <taxon>Lamiales</taxon>
        <taxon>Orobanchaceae</taxon>
        <taxon>Orobanchaceae incertae sedis</taxon>
        <taxon>Phtheirospermum</taxon>
    </lineage>
</organism>
<keyword evidence="4 9" id="KW-0863">Zinc-finger</keyword>
<dbReference type="CDD" id="cd16454">
    <property type="entry name" value="RING-H2_PA-TM-RING"/>
    <property type="match status" value="1"/>
</dbReference>
<evidence type="ECO:0000256" key="7">
    <source>
        <dbReference type="ARBA" id="ARBA00023136"/>
    </source>
</evidence>
<protein>
    <submittedName>
        <fullName evidence="12">E3 ubiquitin-protein ligase atl42</fullName>
    </submittedName>
</protein>
<dbReference type="GO" id="GO:0008270">
    <property type="term" value="F:zinc ion binding"/>
    <property type="evidence" value="ECO:0007669"/>
    <property type="project" value="UniProtKB-KW"/>
</dbReference>
<feature type="transmembrane region" description="Helical" evidence="10">
    <location>
        <begin position="12"/>
        <end position="32"/>
    </location>
</feature>
<evidence type="ECO:0000256" key="2">
    <source>
        <dbReference type="ARBA" id="ARBA00022692"/>
    </source>
</evidence>
<keyword evidence="3" id="KW-0479">Metal-binding</keyword>
<dbReference type="EMBL" id="BMAC01000287">
    <property type="protein sequence ID" value="GFP92672.1"/>
    <property type="molecule type" value="Genomic_DNA"/>
</dbReference>
<dbReference type="Proteomes" id="UP000653305">
    <property type="component" value="Unassembled WGS sequence"/>
</dbReference>
<keyword evidence="7 10" id="KW-0472">Membrane</keyword>
<keyword evidence="6 10" id="KW-1133">Transmembrane helix</keyword>
<evidence type="ECO:0000256" key="6">
    <source>
        <dbReference type="ARBA" id="ARBA00022989"/>
    </source>
</evidence>
<evidence type="ECO:0000256" key="3">
    <source>
        <dbReference type="ARBA" id="ARBA00022723"/>
    </source>
</evidence>
<evidence type="ECO:0000313" key="13">
    <source>
        <dbReference type="Proteomes" id="UP000653305"/>
    </source>
</evidence>
<dbReference type="InterPro" id="IPR001841">
    <property type="entry name" value="Znf_RING"/>
</dbReference>
<evidence type="ECO:0000256" key="8">
    <source>
        <dbReference type="ARBA" id="ARBA00024209"/>
    </source>
</evidence>
<evidence type="ECO:0000313" key="12">
    <source>
        <dbReference type="EMBL" id="GFP92672.1"/>
    </source>
</evidence>
<comment type="similarity">
    <text evidence="8">Belongs to the RING-type zinc finger family. ATL subfamily.</text>
</comment>
<sequence length="134" mass="15196">MVSSLPDLPPPLSFICIIAIIMVYVMCCFLVIDFISEDEEVIFQDSQADANHNSSYYHLSVEELQEITCLYHKVGSNCSICAICLENLRRAEVCRVLPACRHEFHAHCIDPWLSKRLTCPTCRAPFRPRSSVCG</sequence>
<dbReference type="GO" id="GO:0016020">
    <property type="term" value="C:membrane"/>
    <property type="evidence" value="ECO:0007669"/>
    <property type="project" value="UniProtKB-SubCell"/>
</dbReference>
<evidence type="ECO:0000256" key="10">
    <source>
        <dbReference type="SAM" id="Phobius"/>
    </source>
</evidence>
<dbReference type="Gene3D" id="3.30.40.10">
    <property type="entry name" value="Zinc/RING finger domain, C3HC4 (zinc finger)"/>
    <property type="match status" value="1"/>
</dbReference>